<name>A0A9Q3E1B3_9BASI</name>
<comment type="caution">
    <text evidence="1">The sequence shown here is derived from an EMBL/GenBank/DDBJ whole genome shotgun (WGS) entry which is preliminary data.</text>
</comment>
<sequence length="95" mass="10587">MWWPLVANRGHGLKSGPWWLLAKMGPEGLMVILAFDGIWGQDWLRWVQLWFGTHLASGANGLPSLAPFDLIGVGQKGPNWPTAYRPWTVIMAHGP</sequence>
<protein>
    <submittedName>
        <fullName evidence="1">Uncharacterized protein</fullName>
    </submittedName>
</protein>
<dbReference type="AlphaFoldDB" id="A0A9Q3E1B3"/>
<accession>A0A9Q3E1B3</accession>
<evidence type="ECO:0000313" key="2">
    <source>
        <dbReference type="Proteomes" id="UP000765509"/>
    </source>
</evidence>
<reference evidence="1" key="1">
    <citation type="submission" date="2021-03" db="EMBL/GenBank/DDBJ databases">
        <title>Draft genome sequence of rust myrtle Austropuccinia psidii MF-1, a brazilian biotype.</title>
        <authorList>
            <person name="Quecine M.C."/>
            <person name="Pachon D.M.R."/>
            <person name="Bonatelli M.L."/>
            <person name="Correr F.H."/>
            <person name="Franceschini L.M."/>
            <person name="Leite T.F."/>
            <person name="Margarido G.R.A."/>
            <person name="Almeida C.A."/>
            <person name="Ferrarezi J.A."/>
            <person name="Labate C.A."/>
        </authorList>
    </citation>
    <scope>NUCLEOTIDE SEQUENCE</scope>
    <source>
        <strain evidence="1">MF-1</strain>
    </source>
</reference>
<evidence type="ECO:0000313" key="1">
    <source>
        <dbReference type="EMBL" id="MBW0511953.1"/>
    </source>
</evidence>
<proteinExistence type="predicted"/>
<organism evidence="1 2">
    <name type="scientific">Austropuccinia psidii MF-1</name>
    <dbReference type="NCBI Taxonomy" id="1389203"/>
    <lineage>
        <taxon>Eukaryota</taxon>
        <taxon>Fungi</taxon>
        <taxon>Dikarya</taxon>
        <taxon>Basidiomycota</taxon>
        <taxon>Pucciniomycotina</taxon>
        <taxon>Pucciniomycetes</taxon>
        <taxon>Pucciniales</taxon>
        <taxon>Sphaerophragmiaceae</taxon>
        <taxon>Austropuccinia</taxon>
    </lineage>
</organism>
<keyword evidence="2" id="KW-1185">Reference proteome</keyword>
<dbReference type="EMBL" id="AVOT02022492">
    <property type="protein sequence ID" value="MBW0511953.1"/>
    <property type="molecule type" value="Genomic_DNA"/>
</dbReference>
<gene>
    <name evidence="1" type="ORF">O181_051668</name>
</gene>
<dbReference type="Proteomes" id="UP000765509">
    <property type="component" value="Unassembled WGS sequence"/>
</dbReference>